<evidence type="ECO:0000313" key="2">
    <source>
        <dbReference type="EMBL" id="KAF6804176.1"/>
    </source>
</evidence>
<feature type="transmembrane region" description="Helical" evidence="1">
    <location>
        <begin position="12"/>
        <end position="36"/>
    </location>
</feature>
<name>A0A8H6J137_9PEZI</name>
<sequence>MWLFAIPLVKLSLGWAFSLFGFGPLGPIAGTVATAWQATYMGVNARITIPHATSNEEATIKHAAAMNPRRFVLGLGLGLLFCYPLVYRLNRASNPVLHSLLRLFLSSFRPLV</sequence>
<dbReference type="Proteomes" id="UP000652219">
    <property type="component" value="Unassembled WGS sequence"/>
</dbReference>
<evidence type="ECO:0000256" key="1">
    <source>
        <dbReference type="SAM" id="Phobius"/>
    </source>
</evidence>
<reference evidence="2 3" key="1">
    <citation type="journal article" date="2020" name="Phytopathology">
        <title>Genome Sequence Resources of Colletotrichum truncatum, C. plurivorum, C. musicola, and C. sojae: Four Species Pathogenic to Soybean (Glycine max).</title>
        <authorList>
            <person name="Rogerio F."/>
            <person name="Boufleur T.R."/>
            <person name="Ciampi-Guillardi M."/>
            <person name="Sukno S.A."/>
            <person name="Thon M.R."/>
            <person name="Massola Junior N.S."/>
            <person name="Baroncelli R."/>
        </authorList>
    </citation>
    <scope>NUCLEOTIDE SEQUENCE [LARGE SCALE GENOMIC DNA]</scope>
    <source>
        <strain evidence="2 3">LFN0009</strain>
    </source>
</reference>
<proteinExistence type="predicted"/>
<dbReference type="EMBL" id="WIGN01000216">
    <property type="protein sequence ID" value="KAF6804176.1"/>
    <property type="molecule type" value="Genomic_DNA"/>
</dbReference>
<protein>
    <submittedName>
        <fullName evidence="2">Uncharacterized protein</fullName>
    </submittedName>
</protein>
<keyword evidence="1" id="KW-0472">Membrane</keyword>
<evidence type="ECO:0000313" key="3">
    <source>
        <dbReference type="Proteomes" id="UP000652219"/>
    </source>
</evidence>
<gene>
    <name evidence="2" type="ORF">CSOJ01_10374</name>
</gene>
<dbReference type="AlphaFoldDB" id="A0A8H6J137"/>
<keyword evidence="3" id="KW-1185">Reference proteome</keyword>
<comment type="caution">
    <text evidence="2">The sequence shown here is derived from an EMBL/GenBank/DDBJ whole genome shotgun (WGS) entry which is preliminary data.</text>
</comment>
<feature type="transmembrane region" description="Helical" evidence="1">
    <location>
        <begin position="71"/>
        <end position="89"/>
    </location>
</feature>
<keyword evidence="1" id="KW-1133">Transmembrane helix</keyword>
<keyword evidence="1" id="KW-0812">Transmembrane</keyword>
<organism evidence="2 3">
    <name type="scientific">Colletotrichum sojae</name>
    <dbReference type="NCBI Taxonomy" id="2175907"/>
    <lineage>
        <taxon>Eukaryota</taxon>
        <taxon>Fungi</taxon>
        <taxon>Dikarya</taxon>
        <taxon>Ascomycota</taxon>
        <taxon>Pezizomycotina</taxon>
        <taxon>Sordariomycetes</taxon>
        <taxon>Hypocreomycetidae</taxon>
        <taxon>Glomerellales</taxon>
        <taxon>Glomerellaceae</taxon>
        <taxon>Colletotrichum</taxon>
        <taxon>Colletotrichum orchidearum species complex</taxon>
    </lineage>
</organism>
<accession>A0A8H6J137</accession>